<sequence>MSEWLLIAFTMIVQSSVGLVLMSALFIYWLKHNLDAWQPPVVILVQKILLRTLLVSSLLAGLGLTGSLNFLGDPFNVYRSLRMIVQKWVNIETIFAAIYFALLIFYSLFVAFIKRIHAYIIFGIGVIGLIDLHCMAIVYANSAIITWTNVNTYFLYYSAVFTLGPSLALSFIGYPLRKYIRGTLAIKLVMMALFVVFISVTMRLIEHPYMGWLTETTIIDYNVIFPHQVELNIKSAFGLRMSSWCLYIAGMAIWIYALWRGRDNLLTRNHRSILIGTIVMFIAELFNQYTFFIICKA</sequence>
<name>D3VFI6_XENNA</name>
<dbReference type="Pfam" id="PF04976">
    <property type="entry name" value="DmsC"/>
    <property type="match status" value="1"/>
</dbReference>
<dbReference type="InterPro" id="IPR007059">
    <property type="entry name" value="DmsC"/>
</dbReference>
<evidence type="ECO:0000256" key="1">
    <source>
        <dbReference type="SAM" id="Phobius"/>
    </source>
</evidence>
<dbReference type="AlphaFoldDB" id="D3VFI6"/>
<accession>D3VFI6</accession>
<dbReference type="EMBL" id="FN667742">
    <property type="protein sequence ID" value="CBJ90300.1"/>
    <property type="molecule type" value="Genomic_DNA"/>
</dbReference>
<dbReference type="PANTHER" id="PTHR38095:SF1">
    <property type="entry name" value="ANAEROBIC DIMETHYL SULFOXIDE REDUCTASE CHAIN YNFH"/>
    <property type="match status" value="1"/>
</dbReference>
<protein>
    <recommendedName>
        <fullName evidence="4">Dimethyl sulfoxide reductase anchor subunit</fullName>
    </recommendedName>
</protein>
<dbReference type="GO" id="GO:0009390">
    <property type="term" value="C:dimethyl sulfoxide reductase complex"/>
    <property type="evidence" value="ECO:0007669"/>
    <property type="project" value="TreeGrafter"/>
</dbReference>
<proteinExistence type="predicted"/>
<dbReference type="GO" id="GO:0019645">
    <property type="term" value="P:anaerobic electron transport chain"/>
    <property type="evidence" value="ECO:0007669"/>
    <property type="project" value="InterPro"/>
</dbReference>
<dbReference type="Proteomes" id="UP000008075">
    <property type="component" value="Chromosome"/>
</dbReference>
<feature type="transmembrane region" description="Helical" evidence="1">
    <location>
        <begin position="271"/>
        <end position="294"/>
    </location>
</feature>
<dbReference type="GO" id="GO:0005886">
    <property type="term" value="C:plasma membrane"/>
    <property type="evidence" value="ECO:0007669"/>
    <property type="project" value="TreeGrafter"/>
</dbReference>
<dbReference type="GeneID" id="24903254"/>
<evidence type="ECO:0000313" key="2">
    <source>
        <dbReference type="EMBL" id="CBJ90300.1"/>
    </source>
</evidence>
<dbReference type="PANTHER" id="PTHR38095">
    <property type="entry name" value="ANAEROBIC DIMETHYL SULFOXIDE REDUCTASE CHAIN YNFH"/>
    <property type="match status" value="1"/>
</dbReference>
<evidence type="ECO:0000313" key="3">
    <source>
        <dbReference type="Proteomes" id="UP000008075"/>
    </source>
</evidence>
<dbReference type="eggNOG" id="COG3302">
    <property type="taxonomic scope" value="Bacteria"/>
</dbReference>
<dbReference type="GO" id="GO:0009389">
    <property type="term" value="F:dimethyl sulfoxide reductase activity"/>
    <property type="evidence" value="ECO:0007669"/>
    <property type="project" value="TreeGrafter"/>
</dbReference>
<evidence type="ECO:0008006" key="4">
    <source>
        <dbReference type="Google" id="ProtNLM"/>
    </source>
</evidence>
<feature type="transmembrane region" description="Helical" evidence="1">
    <location>
        <begin position="48"/>
        <end position="71"/>
    </location>
</feature>
<feature type="transmembrane region" description="Helical" evidence="1">
    <location>
        <begin position="6"/>
        <end position="28"/>
    </location>
</feature>
<feature type="transmembrane region" description="Helical" evidence="1">
    <location>
        <begin position="241"/>
        <end position="259"/>
    </location>
</feature>
<reference evidence="2 3" key="1">
    <citation type="journal article" date="2011" name="PLoS ONE">
        <title>The entomopathogenic bacterial endosymbionts xenorhabdus and photorhabdus: convergent lifestyles from divergent genomes.</title>
        <authorList>
            <person name="Chaston J.M."/>
            <person name="Suen G."/>
            <person name="Tucker S.L."/>
            <person name="Andersen A.W."/>
            <person name="Bhasin A."/>
            <person name="Bode E."/>
            <person name="Bode H.B."/>
            <person name="Brachmann A.O."/>
            <person name="Cowles C.E."/>
            <person name="Cowles K.N."/>
            <person name="Darby C."/>
            <person name="de Leon L."/>
            <person name="Drace K."/>
            <person name="Du Z."/>
            <person name="Givaudan A."/>
            <person name="Herbert Tran E.E."/>
            <person name="Jewell K.A."/>
            <person name="Knack J.J."/>
            <person name="Krasomil-Osterfeld K.C."/>
            <person name="Kukor R."/>
            <person name="Lanois A."/>
            <person name="Latreille P."/>
            <person name="Leimgruber N.K."/>
            <person name="Lipke C.M."/>
            <person name="Liu R."/>
            <person name="Lu X."/>
            <person name="Martens E.C."/>
            <person name="Marri P.R."/>
            <person name="Medigue C."/>
            <person name="Menard M.L."/>
            <person name="Miller N.M."/>
            <person name="Morales-Soto N."/>
            <person name="Norton S."/>
            <person name="Ogier J.C."/>
            <person name="Orchard S.S."/>
            <person name="Park D."/>
            <person name="Park Y."/>
            <person name="Qurollo B.A."/>
            <person name="Sugar D.R."/>
            <person name="Richards G.R."/>
            <person name="Rouy Z."/>
            <person name="Slominski B."/>
            <person name="Slominski K."/>
            <person name="Snyder H."/>
            <person name="Tjaden B.C."/>
            <person name="van der Hoeven R."/>
            <person name="Welch R.D."/>
            <person name="Wheeler C."/>
            <person name="Xiang B."/>
            <person name="Barbazuk B."/>
            <person name="Gaudriault S."/>
            <person name="Goodner B."/>
            <person name="Slater S.C."/>
            <person name="Forst S."/>
            <person name="Goldman B.S."/>
            <person name="Goodrich-Blair H."/>
        </authorList>
    </citation>
    <scope>NUCLEOTIDE SEQUENCE [LARGE SCALE GENOMIC DNA]</scope>
    <source>
        <strain evidence="3">ATCC 19061 / DSM 3370 / CCUG 14189 / LMG 1036 / NCIMB 9965 / AN6</strain>
    </source>
</reference>
<gene>
    <name evidence="2" type="ordered locus">XNC1_2241</name>
</gene>
<keyword evidence="1" id="KW-0812">Transmembrane</keyword>
<dbReference type="KEGG" id="xne:XNC1_2241"/>
<feature type="transmembrane region" description="Helical" evidence="1">
    <location>
        <begin position="91"/>
        <end position="112"/>
    </location>
</feature>
<feature type="transmembrane region" description="Helical" evidence="1">
    <location>
        <begin position="119"/>
        <end position="141"/>
    </location>
</feature>
<keyword evidence="3" id="KW-1185">Reference proteome</keyword>
<feature type="transmembrane region" description="Helical" evidence="1">
    <location>
        <begin position="153"/>
        <end position="172"/>
    </location>
</feature>
<organism evidence="2 3">
    <name type="scientific">Xenorhabdus nematophila (strain ATCC 19061 / DSM 3370 / CCUG 14189 / LMG 1036 / NCIMB 9965 / AN6)</name>
    <dbReference type="NCBI Taxonomy" id="406817"/>
    <lineage>
        <taxon>Bacteria</taxon>
        <taxon>Pseudomonadati</taxon>
        <taxon>Pseudomonadota</taxon>
        <taxon>Gammaproteobacteria</taxon>
        <taxon>Enterobacterales</taxon>
        <taxon>Morganellaceae</taxon>
        <taxon>Xenorhabdus</taxon>
    </lineage>
</organism>
<dbReference type="RefSeq" id="WP_010845798.1">
    <property type="nucleotide sequence ID" value="NC_014228.1"/>
</dbReference>
<keyword evidence="1" id="KW-1133">Transmembrane helix</keyword>
<keyword evidence="1" id="KW-0472">Membrane</keyword>
<dbReference type="HOGENOM" id="CLU_064909_1_0_6"/>
<feature type="transmembrane region" description="Helical" evidence="1">
    <location>
        <begin position="184"/>
        <end position="205"/>
    </location>
</feature>